<dbReference type="AlphaFoldDB" id="A0A0B7BEZ6"/>
<dbReference type="SUPFAM" id="SSF53098">
    <property type="entry name" value="Ribonuclease H-like"/>
    <property type="match status" value="1"/>
</dbReference>
<protein>
    <submittedName>
        <fullName evidence="1">Uncharacterized protein</fullName>
    </submittedName>
</protein>
<organism evidence="1">
    <name type="scientific">Arion vulgaris</name>
    <dbReference type="NCBI Taxonomy" id="1028688"/>
    <lineage>
        <taxon>Eukaryota</taxon>
        <taxon>Metazoa</taxon>
        <taxon>Spiralia</taxon>
        <taxon>Lophotrochozoa</taxon>
        <taxon>Mollusca</taxon>
        <taxon>Gastropoda</taxon>
        <taxon>Heterobranchia</taxon>
        <taxon>Euthyneura</taxon>
        <taxon>Panpulmonata</taxon>
        <taxon>Eupulmonata</taxon>
        <taxon>Stylommatophora</taxon>
        <taxon>Helicina</taxon>
        <taxon>Arionoidea</taxon>
        <taxon>Arionidae</taxon>
        <taxon>Arion</taxon>
    </lineage>
</organism>
<evidence type="ECO:0000313" key="1">
    <source>
        <dbReference type="EMBL" id="CEK91558.1"/>
    </source>
</evidence>
<proteinExistence type="predicted"/>
<dbReference type="EMBL" id="HACG01044693">
    <property type="protein sequence ID" value="CEK91558.1"/>
    <property type="molecule type" value="Transcribed_RNA"/>
</dbReference>
<dbReference type="InterPro" id="IPR036397">
    <property type="entry name" value="RNaseH_sf"/>
</dbReference>
<accession>A0A0B7BEZ6</accession>
<name>A0A0B7BEZ6_9EUPU</name>
<dbReference type="GO" id="GO:0003676">
    <property type="term" value="F:nucleic acid binding"/>
    <property type="evidence" value="ECO:0007669"/>
    <property type="project" value="InterPro"/>
</dbReference>
<gene>
    <name evidence="1" type="primary">ORF183593</name>
</gene>
<reference evidence="1" key="1">
    <citation type="submission" date="2014-12" db="EMBL/GenBank/DDBJ databases">
        <title>Insight into the proteome of Arion vulgaris.</title>
        <authorList>
            <person name="Aradska J."/>
            <person name="Bulat T."/>
            <person name="Smidak R."/>
            <person name="Sarate P."/>
            <person name="Gangsoo J."/>
            <person name="Sialana F."/>
            <person name="Bilban M."/>
            <person name="Lubec G."/>
        </authorList>
    </citation>
    <scope>NUCLEOTIDE SEQUENCE</scope>
    <source>
        <tissue evidence="1">Skin</tissue>
    </source>
</reference>
<dbReference type="InterPro" id="IPR012337">
    <property type="entry name" value="RNaseH-like_sf"/>
</dbReference>
<dbReference type="Gene3D" id="3.30.420.10">
    <property type="entry name" value="Ribonuclease H-like superfamily/Ribonuclease H"/>
    <property type="match status" value="1"/>
</dbReference>
<sequence>MEAMVVTKSLEWLQTYTFTKQNYAHACILSDSLSMIRKVEAGSVRRQWTESLQASTICRITFIFVPAHVGVVSNERAGRLASSAITSEDQPI</sequence>